<evidence type="ECO:0000313" key="2">
    <source>
        <dbReference type="EMBL" id="BEH90555.1"/>
    </source>
</evidence>
<accession>A0ABN6ZFK3</accession>
<dbReference type="PANTHER" id="PTHR34215">
    <property type="entry name" value="BLL0784 PROTEIN"/>
    <property type="match status" value="1"/>
</dbReference>
<proteinExistence type="predicted"/>
<dbReference type="InterPro" id="IPR037465">
    <property type="entry name" value="YlxR"/>
</dbReference>
<dbReference type="Pfam" id="PF04296">
    <property type="entry name" value="YlxR"/>
    <property type="match status" value="1"/>
</dbReference>
<dbReference type="NCBIfam" id="NF047356">
    <property type="entry name" value="RNA_bind_RnpM"/>
    <property type="match status" value="1"/>
</dbReference>
<reference evidence="2" key="1">
    <citation type="journal article" date="2024" name="Int. J. Syst. Evol. Microbiol.">
        <title>Turicibacter faecis sp. nov., isolated from faeces of heart failure mouse model.</title>
        <authorList>
            <person name="Imamura Y."/>
            <person name="Motooka D."/>
            <person name="Nakajima Y."/>
            <person name="Ito S."/>
            <person name="Kitakaze M."/>
            <person name="Iida T."/>
            <person name="Nakamura S."/>
        </authorList>
    </citation>
    <scope>NUCLEOTIDE SEQUENCE</scope>
    <source>
        <strain evidence="2">TC023</strain>
    </source>
</reference>
<keyword evidence="3" id="KW-1185">Reference proteome</keyword>
<dbReference type="RefSeq" id="WP_161832360.1">
    <property type="nucleotide sequence ID" value="NZ_AP028127.1"/>
</dbReference>
<organism evidence="2 3">
    <name type="scientific">Turicibacter faecis</name>
    <dbReference type="NCBI Taxonomy" id="2963365"/>
    <lineage>
        <taxon>Bacteria</taxon>
        <taxon>Bacillati</taxon>
        <taxon>Bacillota</taxon>
        <taxon>Erysipelotrichia</taxon>
        <taxon>Erysipelotrichales</taxon>
        <taxon>Turicibacteraceae</taxon>
        <taxon>Turicibacter</taxon>
    </lineage>
</organism>
<dbReference type="CDD" id="cd00279">
    <property type="entry name" value="YlxR"/>
    <property type="match status" value="1"/>
</dbReference>
<dbReference type="SUPFAM" id="SSF64376">
    <property type="entry name" value="YlxR-like"/>
    <property type="match status" value="1"/>
</dbReference>
<gene>
    <name evidence="2" type="primary">ylxR</name>
    <name evidence="2" type="ORF">T23_06570</name>
</gene>
<evidence type="ECO:0000259" key="1">
    <source>
        <dbReference type="Pfam" id="PF04296"/>
    </source>
</evidence>
<dbReference type="EMBL" id="AP028127">
    <property type="protein sequence ID" value="BEH90555.1"/>
    <property type="molecule type" value="Genomic_DNA"/>
</dbReference>
<dbReference type="InterPro" id="IPR035931">
    <property type="entry name" value="YlxR-like_sf"/>
</dbReference>
<evidence type="ECO:0000313" key="3">
    <source>
        <dbReference type="Proteomes" id="UP001432099"/>
    </source>
</evidence>
<protein>
    <recommendedName>
        <fullName evidence="1">YlxR domain-containing protein</fullName>
    </recommendedName>
</protein>
<name>A0ABN6ZFK3_9FIRM</name>
<dbReference type="InterPro" id="IPR007393">
    <property type="entry name" value="YlxR_dom"/>
</dbReference>
<dbReference type="Gene3D" id="3.30.1230.10">
    <property type="entry name" value="YlxR-like"/>
    <property type="match status" value="1"/>
</dbReference>
<dbReference type="PANTHER" id="PTHR34215:SF1">
    <property type="entry name" value="YLXR DOMAIN-CONTAINING PROTEIN"/>
    <property type="match status" value="1"/>
</dbReference>
<dbReference type="Proteomes" id="UP001432099">
    <property type="component" value="Chromosome"/>
</dbReference>
<feature type="domain" description="YlxR" evidence="1">
    <location>
        <begin position="9"/>
        <end position="82"/>
    </location>
</feature>
<sequence>MKQRKIPMRKCVITGEKKPKKELIRIVRGTDGEVSVDTTGKKNGRGVYLHLTEEVVALARKKNVLSRHLEVEVPESIYEELAKQAQKQVK</sequence>